<evidence type="ECO:0000259" key="23">
    <source>
        <dbReference type="Pfam" id="PF08245"/>
    </source>
</evidence>
<evidence type="ECO:0000256" key="20">
    <source>
        <dbReference type="ARBA" id="ARBA00049161"/>
    </source>
</evidence>
<accession>A0A9D9H5Y5</accession>
<sequence>MIHEIAELETVFDAFSPSITEKKTKDNRLERMRLLLSFLGNPEKSFRTYHIAGSKGKGSTAAYLASLLTGAGRRCGLYTSPHLFTIRERFRLSQSFFDDELYIEVCNKLLDKVSSFSLPEEYGPAKPTVFEMYTAYGYMLFKEAGCTDAVIETGLGGRLDATNTIMPEAVLLTPIELEHTDVLGDTIEKIAREKSKIIVKDRPVFIARVESAAATVFRKEAESNNAPIHAFCDEIKNFRTRTEEDCEVAAFTIDGHEYSLKLTMATKAMAENAALAILASIRLGFFTEHGMHEAERIQLPGRFEKRHIGKHLLVIDTAHTKHSAEASANAFRCISKSEKKTLLLALAQGKNSKGILEALLPVFDTIIITRTSFFKKSDPEALYKNAKTLFPEKDIVLISSPDDAFDSALALSSDILITGSFYLASEIKMLRDCYES</sequence>
<dbReference type="PANTHER" id="PTHR11136:SF0">
    <property type="entry name" value="DIHYDROFOLATE SYNTHETASE-RELATED"/>
    <property type="match status" value="1"/>
</dbReference>
<dbReference type="Proteomes" id="UP000823615">
    <property type="component" value="Unassembled WGS sequence"/>
</dbReference>
<keyword evidence="11 21" id="KW-0067">ATP-binding</keyword>
<keyword evidence="10 21" id="KW-0547">Nucleotide-binding</keyword>
<evidence type="ECO:0000256" key="19">
    <source>
        <dbReference type="ARBA" id="ARBA00049035"/>
    </source>
</evidence>
<evidence type="ECO:0000256" key="15">
    <source>
        <dbReference type="ARBA" id="ARBA00030592"/>
    </source>
</evidence>
<organism evidence="24 25">
    <name type="scientific">Candidatus Ornithospirochaeta stercoripullorum</name>
    <dbReference type="NCBI Taxonomy" id="2840899"/>
    <lineage>
        <taxon>Bacteria</taxon>
        <taxon>Pseudomonadati</taxon>
        <taxon>Spirochaetota</taxon>
        <taxon>Spirochaetia</taxon>
        <taxon>Spirochaetales</taxon>
        <taxon>Spirochaetaceae</taxon>
        <taxon>Spirochaetaceae incertae sedis</taxon>
        <taxon>Candidatus Ornithospirochaeta</taxon>
    </lineage>
</organism>
<name>A0A9D9H5Y5_9SPIO</name>
<comment type="catalytic activity">
    <reaction evidence="18">
        <text>10-formyltetrahydrofolyl-(gamma-L-Glu)(n) + L-glutamate + ATP = 10-formyltetrahydrofolyl-(gamma-L-Glu)(n+1) + ADP + phosphate + H(+)</text>
        <dbReference type="Rhea" id="RHEA:51904"/>
        <dbReference type="Rhea" id="RHEA-COMP:13088"/>
        <dbReference type="Rhea" id="RHEA-COMP:14300"/>
        <dbReference type="ChEBI" id="CHEBI:15378"/>
        <dbReference type="ChEBI" id="CHEBI:29985"/>
        <dbReference type="ChEBI" id="CHEBI:30616"/>
        <dbReference type="ChEBI" id="CHEBI:43474"/>
        <dbReference type="ChEBI" id="CHEBI:134413"/>
        <dbReference type="ChEBI" id="CHEBI:456216"/>
        <dbReference type="EC" id="6.3.2.17"/>
    </reaction>
</comment>
<evidence type="ECO:0000256" key="18">
    <source>
        <dbReference type="ARBA" id="ARBA00047808"/>
    </source>
</evidence>
<keyword evidence="8 21" id="KW-0436">Ligase</keyword>
<dbReference type="InterPro" id="IPR001645">
    <property type="entry name" value="Folylpolyglutamate_synth"/>
</dbReference>
<evidence type="ECO:0000256" key="21">
    <source>
        <dbReference type="PIRNR" id="PIRNR001563"/>
    </source>
</evidence>
<reference evidence="24" key="2">
    <citation type="journal article" date="2021" name="PeerJ">
        <title>Extensive microbial diversity within the chicken gut microbiome revealed by metagenomics and culture.</title>
        <authorList>
            <person name="Gilroy R."/>
            <person name="Ravi A."/>
            <person name="Getino M."/>
            <person name="Pursley I."/>
            <person name="Horton D.L."/>
            <person name="Alikhan N.F."/>
            <person name="Baker D."/>
            <person name="Gharbi K."/>
            <person name="Hall N."/>
            <person name="Watson M."/>
            <person name="Adriaenssens E.M."/>
            <person name="Foster-Nyarko E."/>
            <person name="Jarju S."/>
            <person name="Secka A."/>
            <person name="Antonio M."/>
            <person name="Oren A."/>
            <person name="Chaudhuri R.R."/>
            <person name="La Ragione R."/>
            <person name="Hildebrand F."/>
            <person name="Pallen M.J."/>
        </authorList>
    </citation>
    <scope>NUCLEOTIDE SEQUENCE</scope>
    <source>
        <strain evidence="24">7293</strain>
    </source>
</reference>
<dbReference type="PANTHER" id="PTHR11136">
    <property type="entry name" value="FOLYLPOLYGLUTAMATE SYNTHASE-RELATED"/>
    <property type="match status" value="1"/>
</dbReference>
<comment type="caution">
    <text evidence="24">The sequence shown here is derived from an EMBL/GenBank/DDBJ whole genome shotgun (WGS) entry which is preliminary data.</text>
</comment>
<comment type="similarity">
    <text evidence="4 21">Belongs to the folylpolyglutamate synthase family.</text>
</comment>
<dbReference type="InterPro" id="IPR036615">
    <property type="entry name" value="Mur_ligase_C_dom_sf"/>
</dbReference>
<evidence type="ECO:0000256" key="4">
    <source>
        <dbReference type="ARBA" id="ARBA00008276"/>
    </source>
</evidence>
<dbReference type="SUPFAM" id="SSF53244">
    <property type="entry name" value="MurD-like peptide ligases, peptide-binding domain"/>
    <property type="match status" value="1"/>
</dbReference>
<evidence type="ECO:0000256" key="17">
    <source>
        <dbReference type="ARBA" id="ARBA00047493"/>
    </source>
</evidence>
<proteinExistence type="inferred from homology"/>
<dbReference type="InterPro" id="IPR013221">
    <property type="entry name" value="Mur_ligase_cen"/>
</dbReference>
<keyword evidence="13" id="KW-0289">Folate biosynthesis</keyword>
<dbReference type="GO" id="GO:0046872">
    <property type="term" value="F:metal ion binding"/>
    <property type="evidence" value="ECO:0007669"/>
    <property type="project" value="UniProtKB-KW"/>
</dbReference>
<dbReference type="GO" id="GO:0004326">
    <property type="term" value="F:tetrahydrofolylpolyglutamate synthase activity"/>
    <property type="evidence" value="ECO:0007669"/>
    <property type="project" value="UniProtKB-EC"/>
</dbReference>
<evidence type="ECO:0000256" key="12">
    <source>
        <dbReference type="ARBA" id="ARBA00022842"/>
    </source>
</evidence>
<evidence type="ECO:0000256" key="8">
    <source>
        <dbReference type="ARBA" id="ARBA00022598"/>
    </source>
</evidence>
<comment type="pathway">
    <text evidence="3">Cofactor biosynthesis; tetrahydrofolylpolyglutamate biosynthesis.</text>
</comment>
<dbReference type="AlphaFoldDB" id="A0A9D9H5Y5"/>
<dbReference type="GO" id="GO:0005737">
    <property type="term" value="C:cytoplasm"/>
    <property type="evidence" value="ECO:0007669"/>
    <property type="project" value="TreeGrafter"/>
</dbReference>
<dbReference type="EMBL" id="JADIMT010000066">
    <property type="protein sequence ID" value="MBO8436387.1"/>
    <property type="molecule type" value="Genomic_DNA"/>
</dbReference>
<dbReference type="Gene3D" id="3.90.190.20">
    <property type="entry name" value="Mur ligase, C-terminal domain"/>
    <property type="match status" value="1"/>
</dbReference>
<comment type="catalytic activity">
    <reaction evidence="19">
        <text>(6R)-5,10-methylenetetrahydrofolyl-(gamma-L-Glu)(n) + L-glutamate + ATP = (6R)-5,10-methylenetetrahydrofolyl-(gamma-L-Glu)(n+1) + ADP + phosphate + H(+)</text>
        <dbReference type="Rhea" id="RHEA:51912"/>
        <dbReference type="Rhea" id="RHEA-COMP:13257"/>
        <dbReference type="Rhea" id="RHEA-COMP:13258"/>
        <dbReference type="ChEBI" id="CHEBI:15378"/>
        <dbReference type="ChEBI" id="CHEBI:29985"/>
        <dbReference type="ChEBI" id="CHEBI:30616"/>
        <dbReference type="ChEBI" id="CHEBI:43474"/>
        <dbReference type="ChEBI" id="CHEBI:136572"/>
        <dbReference type="ChEBI" id="CHEBI:456216"/>
        <dbReference type="EC" id="6.3.2.17"/>
    </reaction>
</comment>
<dbReference type="InterPro" id="IPR036565">
    <property type="entry name" value="Mur-like_cat_sf"/>
</dbReference>
<evidence type="ECO:0000313" key="24">
    <source>
        <dbReference type="EMBL" id="MBO8436387.1"/>
    </source>
</evidence>
<evidence type="ECO:0000313" key="25">
    <source>
        <dbReference type="Proteomes" id="UP000823615"/>
    </source>
</evidence>
<dbReference type="GO" id="GO:0005524">
    <property type="term" value="F:ATP binding"/>
    <property type="evidence" value="ECO:0007669"/>
    <property type="project" value="UniProtKB-KW"/>
</dbReference>
<evidence type="ECO:0000256" key="14">
    <source>
        <dbReference type="ARBA" id="ARBA00030048"/>
    </source>
</evidence>
<dbReference type="PIRSF" id="PIRSF001563">
    <property type="entry name" value="Folylpolyglu_synth"/>
    <property type="match status" value="1"/>
</dbReference>
<dbReference type="Pfam" id="PF08245">
    <property type="entry name" value="Mur_ligase_M"/>
    <property type="match status" value="1"/>
</dbReference>
<dbReference type="SUPFAM" id="SSF53623">
    <property type="entry name" value="MurD-like peptide ligases, catalytic domain"/>
    <property type="match status" value="1"/>
</dbReference>
<comment type="function">
    <text evidence="1">Functions in two distinct reactions of the de novo folate biosynthetic pathway. Catalyzes the addition of a glutamate residue to dihydropteroate (7,8-dihydropteroate or H2Pte) to form dihydrofolate (7,8-dihydrofolate monoglutamate or H2Pte-Glu). Also catalyzes successive additions of L-glutamate to tetrahydrofolate or 10-formyltetrahydrofolate or 5,10-methylenetetrahydrofolate, leading to folylpolyglutamate derivatives.</text>
</comment>
<feature type="domain" description="Mur ligase C-terminal" evidence="22">
    <location>
        <begin position="301"/>
        <end position="420"/>
    </location>
</feature>
<gene>
    <name evidence="24" type="ORF">IAA97_05365</name>
</gene>
<dbReference type="GO" id="GO:0008841">
    <property type="term" value="F:dihydrofolate synthase activity"/>
    <property type="evidence" value="ECO:0007669"/>
    <property type="project" value="UniProtKB-EC"/>
</dbReference>
<evidence type="ECO:0000256" key="7">
    <source>
        <dbReference type="ARBA" id="ARBA00019357"/>
    </source>
</evidence>
<evidence type="ECO:0000256" key="2">
    <source>
        <dbReference type="ARBA" id="ARBA00004799"/>
    </source>
</evidence>
<reference evidence="24" key="1">
    <citation type="submission" date="2020-10" db="EMBL/GenBank/DDBJ databases">
        <authorList>
            <person name="Gilroy R."/>
        </authorList>
    </citation>
    <scope>NUCLEOTIDE SEQUENCE</scope>
    <source>
        <strain evidence="24">7293</strain>
    </source>
</reference>
<dbReference type="Pfam" id="PF02875">
    <property type="entry name" value="Mur_ligase_C"/>
    <property type="match status" value="1"/>
</dbReference>
<evidence type="ECO:0000256" key="3">
    <source>
        <dbReference type="ARBA" id="ARBA00005150"/>
    </source>
</evidence>
<feature type="domain" description="Mur ligase central" evidence="23">
    <location>
        <begin position="51"/>
        <end position="279"/>
    </location>
</feature>
<dbReference type="GO" id="GO:0046656">
    <property type="term" value="P:folic acid biosynthetic process"/>
    <property type="evidence" value="ECO:0007669"/>
    <property type="project" value="UniProtKB-KW"/>
</dbReference>
<evidence type="ECO:0000256" key="10">
    <source>
        <dbReference type="ARBA" id="ARBA00022741"/>
    </source>
</evidence>
<evidence type="ECO:0000256" key="5">
    <source>
        <dbReference type="ARBA" id="ARBA00013023"/>
    </source>
</evidence>
<dbReference type="Gene3D" id="3.40.1190.10">
    <property type="entry name" value="Mur-like, catalytic domain"/>
    <property type="match status" value="1"/>
</dbReference>
<dbReference type="NCBIfam" id="TIGR01499">
    <property type="entry name" value="folC"/>
    <property type="match status" value="1"/>
</dbReference>
<dbReference type="EC" id="6.3.2.17" evidence="6"/>
<evidence type="ECO:0000256" key="9">
    <source>
        <dbReference type="ARBA" id="ARBA00022723"/>
    </source>
</evidence>
<evidence type="ECO:0000259" key="22">
    <source>
        <dbReference type="Pfam" id="PF02875"/>
    </source>
</evidence>
<dbReference type="EC" id="6.3.2.12" evidence="5"/>
<protein>
    <recommendedName>
        <fullName evidence="7">Dihydrofolate synthase/folylpolyglutamate synthase</fullName>
        <ecNumber evidence="5">6.3.2.12</ecNumber>
        <ecNumber evidence="6">6.3.2.17</ecNumber>
    </recommendedName>
    <alternativeName>
        <fullName evidence="16">Folylpoly-gamma-glutamate synthetase-dihydrofolate synthetase</fullName>
    </alternativeName>
    <alternativeName>
        <fullName evidence="14">Folylpolyglutamate synthetase</fullName>
    </alternativeName>
    <alternativeName>
        <fullName evidence="15">Tetrahydrofolylpolyglutamate synthase</fullName>
    </alternativeName>
</protein>
<evidence type="ECO:0000256" key="6">
    <source>
        <dbReference type="ARBA" id="ARBA00013025"/>
    </source>
</evidence>
<keyword evidence="12" id="KW-0460">Magnesium</keyword>
<dbReference type="InterPro" id="IPR004101">
    <property type="entry name" value="Mur_ligase_C"/>
</dbReference>
<comment type="catalytic activity">
    <reaction evidence="20">
        <text>7,8-dihydropteroate + L-glutamate + ATP = 7,8-dihydrofolate + ADP + phosphate + H(+)</text>
        <dbReference type="Rhea" id="RHEA:23584"/>
        <dbReference type="ChEBI" id="CHEBI:15378"/>
        <dbReference type="ChEBI" id="CHEBI:17839"/>
        <dbReference type="ChEBI" id="CHEBI:29985"/>
        <dbReference type="ChEBI" id="CHEBI:30616"/>
        <dbReference type="ChEBI" id="CHEBI:43474"/>
        <dbReference type="ChEBI" id="CHEBI:57451"/>
        <dbReference type="ChEBI" id="CHEBI:456216"/>
        <dbReference type="EC" id="6.3.2.12"/>
    </reaction>
</comment>
<evidence type="ECO:0000256" key="11">
    <source>
        <dbReference type="ARBA" id="ARBA00022840"/>
    </source>
</evidence>
<evidence type="ECO:0000256" key="1">
    <source>
        <dbReference type="ARBA" id="ARBA00002714"/>
    </source>
</evidence>
<evidence type="ECO:0000256" key="13">
    <source>
        <dbReference type="ARBA" id="ARBA00022909"/>
    </source>
</evidence>
<keyword evidence="9" id="KW-0479">Metal-binding</keyword>
<comment type="pathway">
    <text evidence="2">Cofactor biosynthesis; tetrahydrofolate biosynthesis; 7,8-dihydrofolate from 2-amino-4-hydroxy-6-hydroxymethyl-7,8-dihydropteridine diphosphate and 4-aminobenzoate: step 2/2.</text>
</comment>
<comment type="catalytic activity">
    <reaction evidence="17">
        <text>(6S)-5,6,7,8-tetrahydrofolyl-(gamma-L-Glu)(n) + L-glutamate + ATP = (6S)-5,6,7,8-tetrahydrofolyl-(gamma-L-Glu)(n+1) + ADP + phosphate + H(+)</text>
        <dbReference type="Rhea" id="RHEA:10580"/>
        <dbReference type="Rhea" id="RHEA-COMP:14738"/>
        <dbReference type="Rhea" id="RHEA-COMP:14740"/>
        <dbReference type="ChEBI" id="CHEBI:15378"/>
        <dbReference type="ChEBI" id="CHEBI:29985"/>
        <dbReference type="ChEBI" id="CHEBI:30616"/>
        <dbReference type="ChEBI" id="CHEBI:43474"/>
        <dbReference type="ChEBI" id="CHEBI:141005"/>
        <dbReference type="ChEBI" id="CHEBI:456216"/>
        <dbReference type="EC" id="6.3.2.17"/>
    </reaction>
</comment>
<evidence type="ECO:0000256" key="16">
    <source>
        <dbReference type="ARBA" id="ARBA00032510"/>
    </source>
</evidence>